<proteinExistence type="predicted"/>
<name>A0ABT3PYQ9_9BACT</name>
<evidence type="ECO:0000313" key="3">
    <source>
        <dbReference type="Proteomes" id="UP001207337"/>
    </source>
</evidence>
<keyword evidence="3" id="KW-1185">Reference proteome</keyword>
<dbReference type="EMBL" id="JAJNDC010000002">
    <property type="protein sequence ID" value="MCW9712936.1"/>
    <property type="molecule type" value="Genomic_DNA"/>
</dbReference>
<feature type="region of interest" description="Disordered" evidence="1">
    <location>
        <begin position="1"/>
        <end position="85"/>
    </location>
</feature>
<comment type="caution">
    <text evidence="2">The sequence shown here is derived from an EMBL/GenBank/DDBJ whole genome shotgun (WGS) entry which is preliminary data.</text>
</comment>
<dbReference type="Proteomes" id="UP001207337">
    <property type="component" value="Unassembled WGS sequence"/>
</dbReference>
<evidence type="ECO:0000256" key="1">
    <source>
        <dbReference type="SAM" id="MobiDB-lite"/>
    </source>
</evidence>
<organism evidence="2 3">
    <name type="scientific">Fodinibius salicampi</name>
    <dbReference type="NCBI Taxonomy" id="1920655"/>
    <lineage>
        <taxon>Bacteria</taxon>
        <taxon>Pseudomonadati</taxon>
        <taxon>Balneolota</taxon>
        <taxon>Balneolia</taxon>
        <taxon>Balneolales</taxon>
        <taxon>Balneolaceae</taxon>
        <taxon>Fodinibius</taxon>
    </lineage>
</organism>
<accession>A0ABT3PYQ9</accession>
<feature type="compositionally biased region" description="Polar residues" evidence="1">
    <location>
        <begin position="57"/>
        <end position="72"/>
    </location>
</feature>
<protein>
    <submittedName>
        <fullName evidence="2">Uncharacterized protein</fullName>
    </submittedName>
</protein>
<dbReference type="RefSeq" id="WP_345694259.1">
    <property type="nucleotide sequence ID" value="NZ_BAABRS010000002.1"/>
</dbReference>
<gene>
    <name evidence="2" type="ORF">LQ318_08465</name>
</gene>
<reference evidence="2 3" key="1">
    <citation type="submission" date="2021-11" db="EMBL/GenBank/DDBJ databases">
        <title>Aliifidinibius sp. nov., a new bacterium isolated from saline soil.</title>
        <authorList>
            <person name="Galisteo C."/>
            <person name="De La Haba R."/>
            <person name="Sanchez-Porro C."/>
            <person name="Ventosa A."/>
        </authorList>
    </citation>
    <scope>NUCLEOTIDE SEQUENCE [LARGE SCALE GENOMIC DNA]</scope>
    <source>
        <strain evidence="2 3">KACC 190600</strain>
    </source>
</reference>
<sequence length="85" mass="9641">MKKQKVEPLYPSGMQLNEDEDKLYGPGEKTQEGVQEDQETGQGYMMPPMQDDELNDQDTPFITKQRPVQSNGKVKPLPPTGINFE</sequence>
<evidence type="ECO:0000313" key="2">
    <source>
        <dbReference type="EMBL" id="MCW9712936.1"/>
    </source>
</evidence>